<dbReference type="PANTHER" id="PTHR30538">
    <property type="entry name" value="LYSINE 2,3-AMINOMUTASE-RELATED"/>
    <property type="match status" value="1"/>
</dbReference>
<sequence length="347" mass="38380">MNKPSRTTWKQELSSRLKTAAQFAARFGLAPLTLASLESRLAFGLTPYYANLCEQEPALLRSVLPSPLELTSSPFELQDPMVEERDSPVPCIVRRYPNRALFLLTPHCPVYCRYCTRARKVGKGEHKLGKAQWQEGLDWLKEQPQIEEVILSGGEPLLLGDSALGWLLGELARLPQIRFLRFSTKAVATLPQRITPGLAKLLGRHQPLLLNLHFVHPAELTAEVALALSRLRKAGVMLASQTVLLQGVNDDPQTLAALFKGLYGLGVRPYALYLCDWITGASHFRVGPTRALELMGELRQSLSGVMLPKLIADPPGGKVDLATAPEPGEGGVWLTNWKGERVFWPEP</sequence>
<keyword evidence="5" id="KW-0949">S-adenosyl-L-methionine</keyword>
<dbReference type="InterPro" id="IPR007197">
    <property type="entry name" value="rSAM"/>
</dbReference>
<proteinExistence type="inferred from homology"/>
<evidence type="ECO:0000256" key="3">
    <source>
        <dbReference type="ARBA" id="ARBA00008703"/>
    </source>
</evidence>
<keyword evidence="4 11" id="KW-0004">4Fe-4S</keyword>
<dbReference type="InterPro" id="IPR058240">
    <property type="entry name" value="rSAM_sf"/>
</dbReference>
<evidence type="ECO:0000256" key="8">
    <source>
        <dbReference type="ARBA" id="ARBA00023004"/>
    </source>
</evidence>
<evidence type="ECO:0000259" key="12">
    <source>
        <dbReference type="PROSITE" id="PS51918"/>
    </source>
</evidence>
<evidence type="ECO:0000256" key="9">
    <source>
        <dbReference type="ARBA" id="ARBA00023014"/>
    </source>
</evidence>
<keyword evidence="9 11" id="KW-0411">Iron-sulfur</keyword>
<feature type="binding site" evidence="11">
    <location>
        <position position="108"/>
    </location>
    <ligand>
        <name>[4Fe-4S] cluster</name>
        <dbReference type="ChEBI" id="CHEBI:49883"/>
        <note>4Fe-4S-S-AdoMet</note>
    </ligand>
</feature>
<evidence type="ECO:0000313" key="13">
    <source>
        <dbReference type="EMBL" id="OGH00059.1"/>
    </source>
</evidence>
<dbReference type="GO" id="GO:0046872">
    <property type="term" value="F:metal ion binding"/>
    <property type="evidence" value="ECO:0007669"/>
    <property type="project" value="UniProtKB-KW"/>
</dbReference>
<reference evidence="13 14" key="1">
    <citation type="journal article" date="2016" name="Nat. Commun.">
        <title>Thousands of microbial genomes shed light on interconnected biogeochemical processes in an aquifer system.</title>
        <authorList>
            <person name="Anantharaman K."/>
            <person name="Brown C.T."/>
            <person name="Hug L.A."/>
            <person name="Sharon I."/>
            <person name="Castelle C.J."/>
            <person name="Probst A.J."/>
            <person name="Thomas B.C."/>
            <person name="Singh A."/>
            <person name="Wilkins M.J."/>
            <person name="Karaoz U."/>
            <person name="Brodie E.L."/>
            <person name="Williams K.H."/>
            <person name="Hubbard S.S."/>
            <person name="Banfield J.F."/>
        </authorList>
    </citation>
    <scope>NUCLEOTIDE SEQUENCE [LARGE SCALE GENOMIC DNA]</scope>
</reference>
<evidence type="ECO:0000256" key="7">
    <source>
        <dbReference type="ARBA" id="ARBA00022898"/>
    </source>
</evidence>
<dbReference type="Gene3D" id="3.20.20.70">
    <property type="entry name" value="Aldolase class I"/>
    <property type="match status" value="1"/>
</dbReference>
<organism evidence="13 14">
    <name type="scientific">Candidatus Lambdaproteobacteria bacterium RIFOXYD2_FULL_56_26</name>
    <dbReference type="NCBI Taxonomy" id="1817773"/>
    <lineage>
        <taxon>Bacteria</taxon>
        <taxon>Pseudomonadati</taxon>
        <taxon>Pseudomonadota</taxon>
        <taxon>Candidatus Lambdaproteobacteria</taxon>
    </lineage>
</organism>
<dbReference type="GO" id="GO:0016853">
    <property type="term" value="F:isomerase activity"/>
    <property type="evidence" value="ECO:0007669"/>
    <property type="project" value="UniProtKB-KW"/>
</dbReference>
<feature type="domain" description="Radical SAM core" evidence="12">
    <location>
        <begin position="94"/>
        <end position="305"/>
    </location>
</feature>
<dbReference type="NCBIfam" id="TIGR00238">
    <property type="entry name" value="KamA family radical SAM protein"/>
    <property type="match status" value="1"/>
</dbReference>
<evidence type="ECO:0000256" key="6">
    <source>
        <dbReference type="ARBA" id="ARBA00022723"/>
    </source>
</evidence>
<name>A0A1F6GPM6_9PROT</name>
<dbReference type="GO" id="GO:0051539">
    <property type="term" value="F:4 iron, 4 sulfur cluster binding"/>
    <property type="evidence" value="ECO:0007669"/>
    <property type="project" value="UniProtKB-KW"/>
</dbReference>
<evidence type="ECO:0000256" key="5">
    <source>
        <dbReference type="ARBA" id="ARBA00022691"/>
    </source>
</evidence>
<comment type="cofactor">
    <cofactor evidence="2">
        <name>[4Fe-4S] cluster</name>
        <dbReference type="ChEBI" id="CHEBI:49883"/>
    </cofactor>
</comment>
<evidence type="ECO:0000256" key="4">
    <source>
        <dbReference type="ARBA" id="ARBA00022485"/>
    </source>
</evidence>
<keyword evidence="10" id="KW-0413">Isomerase</keyword>
<keyword evidence="7" id="KW-0663">Pyridoxal phosphate</keyword>
<dbReference type="PROSITE" id="PS51918">
    <property type="entry name" value="RADICAL_SAM"/>
    <property type="match status" value="1"/>
</dbReference>
<dbReference type="CDD" id="cd01335">
    <property type="entry name" value="Radical_SAM"/>
    <property type="match status" value="1"/>
</dbReference>
<keyword evidence="6 11" id="KW-0479">Metal-binding</keyword>
<dbReference type="InterPro" id="IPR003739">
    <property type="entry name" value="Lys_aminomutase/Glu_NH3_mut"/>
</dbReference>
<dbReference type="InterPro" id="IPR013785">
    <property type="entry name" value="Aldolase_TIM"/>
</dbReference>
<evidence type="ECO:0000256" key="2">
    <source>
        <dbReference type="ARBA" id="ARBA00001966"/>
    </source>
</evidence>
<keyword evidence="8" id="KW-0408">Iron</keyword>
<evidence type="ECO:0000256" key="1">
    <source>
        <dbReference type="ARBA" id="ARBA00001933"/>
    </source>
</evidence>
<comment type="caution">
    <text evidence="13">The sequence shown here is derived from an EMBL/GenBank/DDBJ whole genome shotgun (WGS) entry which is preliminary data.</text>
</comment>
<protein>
    <recommendedName>
        <fullName evidence="12">Radical SAM core domain-containing protein</fullName>
    </recommendedName>
</protein>
<comment type="similarity">
    <text evidence="3">Belongs to the radical SAM superfamily. KamA family.</text>
</comment>
<feature type="binding site" evidence="11">
    <location>
        <position position="112"/>
    </location>
    <ligand>
        <name>[4Fe-4S] cluster</name>
        <dbReference type="ChEBI" id="CHEBI:49883"/>
        <note>4Fe-4S-S-AdoMet</note>
    </ligand>
</feature>
<gene>
    <name evidence="13" type="ORF">A2557_04220</name>
</gene>
<dbReference type="Pfam" id="PF04055">
    <property type="entry name" value="Radical_SAM"/>
    <property type="match status" value="1"/>
</dbReference>
<feature type="binding site" evidence="11">
    <location>
        <position position="115"/>
    </location>
    <ligand>
        <name>[4Fe-4S] cluster</name>
        <dbReference type="ChEBI" id="CHEBI:49883"/>
        <note>4Fe-4S-S-AdoMet</note>
    </ligand>
</feature>
<dbReference type="PANTHER" id="PTHR30538:SF1">
    <property type="entry name" value="L-LYSINE 2,3-AMINOMUTASE"/>
    <property type="match status" value="1"/>
</dbReference>
<dbReference type="PIRSF" id="PIRSF004911">
    <property type="entry name" value="DUF160"/>
    <property type="match status" value="1"/>
</dbReference>
<dbReference type="SFLD" id="SFLDS00029">
    <property type="entry name" value="Radical_SAM"/>
    <property type="match status" value="1"/>
</dbReference>
<comment type="cofactor">
    <cofactor evidence="1">
        <name>pyridoxal 5'-phosphate</name>
        <dbReference type="ChEBI" id="CHEBI:597326"/>
    </cofactor>
</comment>
<evidence type="ECO:0000256" key="10">
    <source>
        <dbReference type="ARBA" id="ARBA00023235"/>
    </source>
</evidence>
<accession>A0A1F6GPM6</accession>
<evidence type="ECO:0000313" key="14">
    <source>
        <dbReference type="Proteomes" id="UP000177583"/>
    </source>
</evidence>
<dbReference type="SUPFAM" id="SSF102114">
    <property type="entry name" value="Radical SAM enzymes"/>
    <property type="match status" value="1"/>
</dbReference>
<dbReference type="AlphaFoldDB" id="A0A1F6GPM6"/>
<dbReference type="EMBL" id="MFNF01000050">
    <property type="protein sequence ID" value="OGH00059.1"/>
    <property type="molecule type" value="Genomic_DNA"/>
</dbReference>
<dbReference type="SFLD" id="SFLDG01070">
    <property type="entry name" value="PLP-dependent"/>
    <property type="match status" value="1"/>
</dbReference>
<dbReference type="Proteomes" id="UP000177583">
    <property type="component" value="Unassembled WGS sequence"/>
</dbReference>
<evidence type="ECO:0000256" key="11">
    <source>
        <dbReference type="PIRSR" id="PIRSR004911-1"/>
    </source>
</evidence>